<dbReference type="Pfam" id="PF05618">
    <property type="entry name" value="Zn_protease"/>
    <property type="match status" value="1"/>
</dbReference>
<evidence type="ECO:0000313" key="2">
    <source>
        <dbReference type="EMBL" id="MFD2589332.1"/>
    </source>
</evidence>
<protein>
    <submittedName>
        <fullName evidence="2">ATP-dependent zinc protease</fullName>
    </submittedName>
</protein>
<dbReference type="GO" id="GO:0008233">
    <property type="term" value="F:peptidase activity"/>
    <property type="evidence" value="ECO:0007669"/>
    <property type="project" value="UniProtKB-KW"/>
</dbReference>
<reference evidence="3" key="1">
    <citation type="journal article" date="2019" name="Int. J. Syst. Evol. Microbiol.">
        <title>The Global Catalogue of Microorganisms (GCM) 10K type strain sequencing project: providing services to taxonomists for standard genome sequencing and annotation.</title>
        <authorList>
            <consortium name="The Broad Institute Genomics Platform"/>
            <consortium name="The Broad Institute Genome Sequencing Center for Infectious Disease"/>
            <person name="Wu L."/>
            <person name="Ma J."/>
        </authorList>
    </citation>
    <scope>NUCLEOTIDE SEQUENCE [LARGE SCALE GENOMIC DNA]</scope>
    <source>
        <strain evidence="3">KCTC 42423</strain>
    </source>
</reference>
<dbReference type="Proteomes" id="UP001597459">
    <property type="component" value="Unassembled WGS sequence"/>
</dbReference>
<dbReference type="GO" id="GO:0006508">
    <property type="term" value="P:proteolysis"/>
    <property type="evidence" value="ECO:0007669"/>
    <property type="project" value="UniProtKB-KW"/>
</dbReference>
<dbReference type="SUPFAM" id="SSF50630">
    <property type="entry name" value="Acid proteases"/>
    <property type="match status" value="1"/>
</dbReference>
<dbReference type="InterPro" id="IPR008503">
    <property type="entry name" value="Asp_endopeptidase"/>
</dbReference>
<dbReference type="PANTHER" id="PTHR38037">
    <property type="entry name" value="ZN_PROTEASE DOMAIN-CONTAINING PROTEIN"/>
    <property type="match status" value="1"/>
</dbReference>
<keyword evidence="2" id="KW-0645">Protease</keyword>
<dbReference type="EMBL" id="JBHULX010000001">
    <property type="protein sequence ID" value="MFD2589332.1"/>
    <property type="molecule type" value="Genomic_DNA"/>
</dbReference>
<feature type="domain" description="Retropepsin-like aspartic endopeptidase" evidence="1">
    <location>
        <begin position="15"/>
        <end position="135"/>
    </location>
</feature>
<evidence type="ECO:0000259" key="1">
    <source>
        <dbReference type="Pfam" id="PF05618"/>
    </source>
</evidence>
<proteinExistence type="predicted"/>
<evidence type="ECO:0000313" key="3">
    <source>
        <dbReference type="Proteomes" id="UP001597459"/>
    </source>
</evidence>
<name>A0ABW5N2U7_9FLAO</name>
<keyword evidence="2" id="KW-0378">Hydrolase</keyword>
<dbReference type="InterPro" id="IPR021109">
    <property type="entry name" value="Peptidase_aspartic_dom_sf"/>
</dbReference>
<keyword evidence="3" id="KW-1185">Reference proteome</keyword>
<dbReference type="PANTHER" id="PTHR38037:SF1">
    <property type="entry name" value="ATP-DEPENDENT ZINC PROTEASE DOMAIN-CONTAINING PROTEIN-RELATED"/>
    <property type="match status" value="1"/>
</dbReference>
<dbReference type="RefSeq" id="WP_176028050.1">
    <property type="nucleotide sequence ID" value="NZ_JBHSJV010000001.1"/>
</dbReference>
<accession>A0ABW5N2U7</accession>
<sequence length="147" mass="17133">MFLENKKIIIGRTDKADFPLLELYGIDIKIDTGAYTSSIHCLHIKEKKKELQCCFLDQSYPEYNGKQFVFKNYDITAVKSSNGEIEERYVVKTKICLFKKVNPITLTLSSRRDMRFPVLLGRKFLSGKYIVDTALEDQSYNFCTNEY</sequence>
<organism evidence="2 3">
    <name type="scientific">Aquimarina hainanensis</name>
    <dbReference type="NCBI Taxonomy" id="1578017"/>
    <lineage>
        <taxon>Bacteria</taxon>
        <taxon>Pseudomonadati</taxon>
        <taxon>Bacteroidota</taxon>
        <taxon>Flavobacteriia</taxon>
        <taxon>Flavobacteriales</taxon>
        <taxon>Flavobacteriaceae</taxon>
        <taxon>Aquimarina</taxon>
    </lineage>
</organism>
<gene>
    <name evidence="2" type="ORF">ACFSTE_00725</name>
</gene>
<comment type="caution">
    <text evidence="2">The sequence shown here is derived from an EMBL/GenBank/DDBJ whole genome shotgun (WGS) entry which is preliminary data.</text>
</comment>
<dbReference type="Gene3D" id="2.40.70.10">
    <property type="entry name" value="Acid Proteases"/>
    <property type="match status" value="1"/>
</dbReference>